<keyword evidence="7" id="KW-1015">Disulfide bond</keyword>
<dbReference type="InterPro" id="IPR012334">
    <property type="entry name" value="Pectin_lyas_fold"/>
</dbReference>
<feature type="signal peptide" evidence="18">
    <location>
        <begin position="1"/>
        <end position="19"/>
    </location>
</feature>
<dbReference type="PANTHER" id="PTHR31736:SF14">
    <property type="entry name" value="EXOPOLYGALACTURONASE X-1-RELATED"/>
    <property type="match status" value="1"/>
</dbReference>
<dbReference type="OrthoDB" id="187139at2759"/>
<comment type="subcellular location">
    <subcellularLocation>
        <location evidence="1">Secreted</location>
    </subcellularLocation>
</comment>
<dbReference type="InterPro" id="IPR000743">
    <property type="entry name" value="Glyco_hydro_28"/>
</dbReference>
<proteinExistence type="inferred from homology"/>
<gene>
    <name evidence="19" type="ORF">BDV96DRAFT_500410</name>
</gene>
<reference evidence="19" key="1">
    <citation type="journal article" date="2020" name="Stud. Mycol.">
        <title>101 Dothideomycetes genomes: a test case for predicting lifestyles and emergence of pathogens.</title>
        <authorList>
            <person name="Haridas S."/>
            <person name="Albert R."/>
            <person name="Binder M."/>
            <person name="Bloem J."/>
            <person name="Labutti K."/>
            <person name="Salamov A."/>
            <person name="Andreopoulos B."/>
            <person name="Baker S."/>
            <person name="Barry K."/>
            <person name="Bills G."/>
            <person name="Bluhm B."/>
            <person name="Cannon C."/>
            <person name="Castanera R."/>
            <person name="Culley D."/>
            <person name="Daum C."/>
            <person name="Ezra D."/>
            <person name="Gonzalez J."/>
            <person name="Henrissat B."/>
            <person name="Kuo A."/>
            <person name="Liang C."/>
            <person name="Lipzen A."/>
            <person name="Lutzoni F."/>
            <person name="Magnuson J."/>
            <person name="Mondo S."/>
            <person name="Nolan M."/>
            <person name="Ohm R."/>
            <person name="Pangilinan J."/>
            <person name="Park H.-J."/>
            <person name="Ramirez L."/>
            <person name="Alfaro M."/>
            <person name="Sun H."/>
            <person name="Tritt A."/>
            <person name="Yoshinaga Y."/>
            <person name="Zwiers L.-H."/>
            <person name="Turgeon B."/>
            <person name="Goodwin S."/>
            <person name="Spatafora J."/>
            <person name="Crous P."/>
            <person name="Grigoriev I."/>
        </authorList>
    </citation>
    <scope>NUCLEOTIDE SEQUENCE</scope>
    <source>
        <strain evidence="19">CBS 627.86</strain>
    </source>
</reference>
<dbReference type="GO" id="GO:0045490">
    <property type="term" value="P:pectin catabolic process"/>
    <property type="evidence" value="ECO:0007669"/>
    <property type="project" value="UniProtKB-ARBA"/>
</dbReference>
<name>A0A6A5YVM0_9PLEO</name>
<feature type="chain" id="PRO_5025545284" description="galacturonan 1,4-alpha-galacturonidase" evidence="18">
    <location>
        <begin position="20"/>
        <end position="451"/>
    </location>
</feature>
<feature type="compositionally biased region" description="Basic residues" evidence="17">
    <location>
        <begin position="33"/>
        <end position="50"/>
    </location>
</feature>
<dbReference type="GO" id="GO:0071555">
    <property type="term" value="P:cell wall organization"/>
    <property type="evidence" value="ECO:0007669"/>
    <property type="project" value="UniProtKB-KW"/>
</dbReference>
<evidence type="ECO:0000256" key="17">
    <source>
        <dbReference type="SAM" id="MobiDB-lite"/>
    </source>
</evidence>
<protein>
    <recommendedName>
        <fullName evidence="11">galacturonan 1,4-alpha-galacturonidase</fullName>
        <ecNumber evidence="11">3.2.1.67</ecNumber>
    </recommendedName>
    <alternativeName>
        <fullName evidence="13">Galacturan 1,4-alpha-galacturonidase</fullName>
    </alternativeName>
    <alternativeName>
        <fullName evidence="12">Poly(1,4-alpha-D-galacturonide)galacturonohydrolase</fullName>
    </alternativeName>
</protein>
<accession>A0A6A5YVM0</accession>
<dbReference type="PANTHER" id="PTHR31736">
    <property type="match status" value="1"/>
</dbReference>
<evidence type="ECO:0000256" key="15">
    <source>
        <dbReference type="PROSITE-ProRule" id="PRU10052"/>
    </source>
</evidence>
<evidence type="ECO:0000256" key="16">
    <source>
        <dbReference type="RuleBase" id="RU361169"/>
    </source>
</evidence>
<keyword evidence="5" id="KW-0677">Repeat</keyword>
<dbReference type="SUPFAM" id="SSF51126">
    <property type="entry name" value="Pectin lyase-like"/>
    <property type="match status" value="1"/>
</dbReference>
<dbReference type="GO" id="GO:0004650">
    <property type="term" value="F:polygalacturonase activity"/>
    <property type="evidence" value="ECO:0007669"/>
    <property type="project" value="InterPro"/>
</dbReference>
<dbReference type="Proteomes" id="UP000799770">
    <property type="component" value="Unassembled WGS sequence"/>
</dbReference>
<evidence type="ECO:0000256" key="9">
    <source>
        <dbReference type="ARBA" id="ARBA00023295"/>
    </source>
</evidence>
<evidence type="ECO:0000256" key="3">
    <source>
        <dbReference type="ARBA" id="ARBA00022525"/>
    </source>
</evidence>
<sequence>MRISSYLAVALLEASAALAAPSLEATRVEARTSKHASKRPHHPVAPKHCGRPFPSSPDRKKVCYVNSHGHGKDDSDYILKAIKDCNNGGHVVFSEDTKYTIGTALDLTFLKHIDLDIQGTIQFTNDTDYWQANAFKQIFQNATTFFQLGGTDVNVYGGGTIDGNGQVWYDLYAKDIYTLRPILFGTIGLHGGVISDLKLRYSPQYYNFVANSTDVVFSNIDIAGASVSTNIAKNTDGWDTYRSSNIVIQNSNINNGDDCVSFKPNSTQIVVQNLVCNGSHGISVGSLGQYIGQVDIVKDIYVYNISMSNASDGARIKVWPGISSALSGDLQGGGGSGAVSNITYDTMSIANVDYAIEITQCYGQKNLTLCNQFPSNLTISDVSMRNFKGVTSTKFDPIVGYLVCSSPTVCSNINLENIDIVSPSGTNLYTCGSIEGIENEVNCTTVNKGGN</sequence>
<dbReference type="SMART" id="SM00710">
    <property type="entry name" value="PbH1"/>
    <property type="match status" value="7"/>
</dbReference>
<evidence type="ECO:0000256" key="11">
    <source>
        <dbReference type="ARBA" id="ARBA00038933"/>
    </source>
</evidence>
<evidence type="ECO:0000256" key="7">
    <source>
        <dbReference type="ARBA" id="ARBA00023157"/>
    </source>
</evidence>
<dbReference type="EMBL" id="ML977336">
    <property type="protein sequence ID" value="KAF2111026.1"/>
    <property type="molecule type" value="Genomic_DNA"/>
</dbReference>
<evidence type="ECO:0000256" key="4">
    <source>
        <dbReference type="ARBA" id="ARBA00022729"/>
    </source>
</evidence>
<feature type="region of interest" description="Disordered" evidence="17">
    <location>
        <begin position="29"/>
        <end position="52"/>
    </location>
</feature>
<dbReference type="Pfam" id="PF00295">
    <property type="entry name" value="Glyco_hydro_28"/>
    <property type="match status" value="1"/>
</dbReference>
<dbReference type="Gene3D" id="2.160.20.10">
    <property type="entry name" value="Single-stranded right-handed beta-helix, Pectin lyase-like"/>
    <property type="match status" value="1"/>
</dbReference>
<comment type="catalytic activity">
    <reaction evidence="14">
        <text>[(1-&gt;4)-alpha-D-galacturonosyl](n) + H2O = alpha-D-galacturonate + [(1-&gt;4)-alpha-D-galacturonosyl](n-1)</text>
        <dbReference type="Rhea" id="RHEA:14117"/>
        <dbReference type="Rhea" id="RHEA-COMP:14570"/>
        <dbReference type="Rhea" id="RHEA-COMP:14572"/>
        <dbReference type="ChEBI" id="CHEBI:15377"/>
        <dbReference type="ChEBI" id="CHEBI:58658"/>
        <dbReference type="ChEBI" id="CHEBI:140523"/>
        <dbReference type="EC" id="3.2.1.67"/>
    </reaction>
</comment>
<evidence type="ECO:0000256" key="14">
    <source>
        <dbReference type="ARBA" id="ARBA00048766"/>
    </source>
</evidence>
<dbReference type="GO" id="GO:0005576">
    <property type="term" value="C:extracellular region"/>
    <property type="evidence" value="ECO:0007669"/>
    <property type="project" value="UniProtKB-SubCell"/>
</dbReference>
<evidence type="ECO:0000256" key="13">
    <source>
        <dbReference type="ARBA" id="ARBA00043142"/>
    </source>
</evidence>
<dbReference type="PROSITE" id="PS00502">
    <property type="entry name" value="POLYGALACTURONASE"/>
    <property type="match status" value="1"/>
</dbReference>
<evidence type="ECO:0000256" key="12">
    <source>
        <dbReference type="ARBA" id="ARBA00041604"/>
    </source>
</evidence>
<dbReference type="GO" id="GO:0016829">
    <property type="term" value="F:lyase activity"/>
    <property type="evidence" value="ECO:0007669"/>
    <property type="project" value="UniProtKB-KW"/>
</dbReference>
<evidence type="ECO:0000256" key="10">
    <source>
        <dbReference type="ARBA" id="ARBA00023316"/>
    </source>
</evidence>
<keyword evidence="3" id="KW-0964">Secreted</keyword>
<evidence type="ECO:0000256" key="18">
    <source>
        <dbReference type="SAM" id="SignalP"/>
    </source>
</evidence>
<dbReference type="AlphaFoldDB" id="A0A6A5YVM0"/>
<dbReference type="FunFam" id="2.160.20.10:FF:000027">
    <property type="entry name" value="Probable exopolygalacturonase X"/>
    <property type="match status" value="1"/>
</dbReference>
<evidence type="ECO:0000313" key="19">
    <source>
        <dbReference type="EMBL" id="KAF2111026.1"/>
    </source>
</evidence>
<evidence type="ECO:0000313" key="20">
    <source>
        <dbReference type="Proteomes" id="UP000799770"/>
    </source>
</evidence>
<evidence type="ECO:0000256" key="6">
    <source>
        <dbReference type="ARBA" id="ARBA00022801"/>
    </source>
</evidence>
<evidence type="ECO:0000256" key="2">
    <source>
        <dbReference type="ARBA" id="ARBA00008834"/>
    </source>
</evidence>
<keyword evidence="6 16" id="KW-0378">Hydrolase</keyword>
<keyword evidence="20" id="KW-1185">Reference proteome</keyword>
<keyword evidence="9 16" id="KW-0326">Glycosidase</keyword>
<dbReference type="GO" id="GO:0047911">
    <property type="term" value="F:galacturan 1,4-alpha-galacturonidase activity"/>
    <property type="evidence" value="ECO:0007669"/>
    <property type="project" value="UniProtKB-EC"/>
</dbReference>
<dbReference type="InterPro" id="IPR011050">
    <property type="entry name" value="Pectin_lyase_fold/virulence"/>
</dbReference>
<dbReference type="InterPro" id="IPR006626">
    <property type="entry name" value="PbH1"/>
</dbReference>
<keyword evidence="19" id="KW-0456">Lyase</keyword>
<keyword evidence="4 18" id="KW-0732">Signal</keyword>
<organism evidence="19 20">
    <name type="scientific">Lophiotrema nucula</name>
    <dbReference type="NCBI Taxonomy" id="690887"/>
    <lineage>
        <taxon>Eukaryota</taxon>
        <taxon>Fungi</taxon>
        <taxon>Dikarya</taxon>
        <taxon>Ascomycota</taxon>
        <taxon>Pezizomycotina</taxon>
        <taxon>Dothideomycetes</taxon>
        <taxon>Pleosporomycetidae</taxon>
        <taxon>Pleosporales</taxon>
        <taxon>Lophiotremataceae</taxon>
        <taxon>Lophiotrema</taxon>
    </lineage>
</organism>
<dbReference type="SMR" id="A0A6A5YVM0"/>
<evidence type="ECO:0000256" key="1">
    <source>
        <dbReference type="ARBA" id="ARBA00004613"/>
    </source>
</evidence>
<comment type="similarity">
    <text evidence="2 16">Belongs to the glycosyl hydrolase 28 family.</text>
</comment>
<keyword evidence="10" id="KW-0961">Cell wall biogenesis/degradation</keyword>
<evidence type="ECO:0000256" key="5">
    <source>
        <dbReference type="ARBA" id="ARBA00022737"/>
    </source>
</evidence>
<evidence type="ECO:0000256" key="8">
    <source>
        <dbReference type="ARBA" id="ARBA00023180"/>
    </source>
</evidence>
<dbReference type="EC" id="3.2.1.67" evidence="11"/>
<keyword evidence="8" id="KW-0325">Glycoprotein</keyword>
<feature type="active site" evidence="15">
    <location>
        <position position="280"/>
    </location>
</feature>